<dbReference type="InterPro" id="IPR036928">
    <property type="entry name" value="AS_sf"/>
</dbReference>
<gene>
    <name evidence="3" type="ORF">Q8A70_04930</name>
</gene>
<dbReference type="InterPro" id="IPR000120">
    <property type="entry name" value="Amidase"/>
</dbReference>
<dbReference type="SUPFAM" id="SSF75304">
    <property type="entry name" value="Amidase signature (AS) enzymes"/>
    <property type="match status" value="1"/>
</dbReference>
<name>A0ABU0YGZ9_9PROT</name>
<protein>
    <submittedName>
        <fullName evidence="3">Amidase</fullName>
    </submittedName>
</protein>
<dbReference type="InterPro" id="IPR023631">
    <property type="entry name" value="Amidase_dom"/>
</dbReference>
<dbReference type="PANTHER" id="PTHR11895:SF7">
    <property type="entry name" value="GLUTAMYL-TRNA(GLN) AMIDOTRANSFERASE SUBUNIT A, MITOCHONDRIAL"/>
    <property type="match status" value="1"/>
</dbReference>
<evidence type="ECO:0000313" key="3">
    <source>
        <dbReference type="EMBL" id="MDQ7246994.1"/>
    </source>
</evidence>
<dbReference type="PANTHER" id="PTHR11895">
    <property type="entry name" value="TRANSAMIDASE"/>
    <property type="match status" value="1"/>
</dbReference>
<evidence type="ECO:0000256" key="1">
    <source>
        <dbReference type="ARBA" id="ARBA00009199"/>
    </source>
</evidence>
<dbReference type="Gene3D" id="3.90.1300.10">
    <property type="entry name" value="Amidase signature (AS) domain"/>
    <property type="match status" value="1"/>
</dbReference>
<feature type="domain" description="Amidase" evidence="2">
    <location>
        <begin position="28"/>
        <end position="457"/>
    </location>
</feature>
<organism evidence="3 4">
    <name type="scientific">Dongia sedimenti</name>
    <dbReference type="NCBI Taxonomy" id="3064282"/>
    <lineage>
        <taxon>Bacteria</taxon>
        <taxon>Pseudomonadati</taxon>
        <taxon>Pseudomonadota</taxon>
        <taxon>Alphaproteobacteria</taxon>
        <taxon>Rhodospirillales</taxon>
        <taxon>Dongiaceae</taxon>
        <taxon>Dongia</taxon>
    </lineage>
</organism>
<dbReference type="EMBL" id="JAUYVI010000002">
    <property type="protein sequence ID" value="MDQ7246994.1"/>
    <property type="molecule type" value="Genomic_DNA"/>
</dbReference>
<comment type="caution">
    <text evidence="3">The sequence shown here is derived from an EMBL/GenBank/DDBJ whole genome shotgun (WGS) entry which is preliminary data.</text>
</comment>
<comment type="similarity">
    <text evidence="1">Belongs to the amidase family.</text>
</comment>
<dbReference type="RefSeq" id="WP_379954405.1">
    <property type="nucleotide sequence ID" value="NZ_JAUYVI010000002.1"/>
</dbReference>
<dbReference type="Proteomes" id="UP001230156">
    <property type="component" value="Unassembled WGS sequence"/>
</dbReference>
<keyword evidence="4" id="KW-1185">Reference proteome</keyword>
<evidence type="ECO:0000313" key="4">
    <source>
        <dbReference type="Proteomes" id="UP001230156"/>
    </source>
</evidence>
<evidence type="ECO:0000259" key="2">
    <source>
        <dbReference type="Pfam" id="PF01425"/>
    </source>
</evidence>
<sequence length="482" mass="51666">MKIAEYAGHDATGLAELVAQKQVTPKELAQTAAQAIAAANPKVNAVVELYQDRIEGLDEKSLPDGPFKGVPFLIKDIGQHLDGRKFECGSRLMQGFVVEGDSHVGKLFKQAGLNIIGRSNAPEYSVAGTTENALYGNTSTPWREGYCAGGSTGGGAAAVASGMVPMAHGSDIGGSIRIPASFCGGVGLKPSRGRVSAGPRVEEGGWGLAMNLGQTKTIRDTAALLDAMAKPQVGDPFWIPKPEESYLSLIKRQPGKLKIAWSVDPVMDAPVDKEVAAAVERTAKLLQSHGHEVWEEAPEFDGEEASRKMLDVWFFGFAENLDAVGAKLGRKVGPDTLEPITLKIYEHSKGITPKRFLESHAAINTLRRKLGKLMAKCDVWISPTTAQVAEPNGLYNLGREGVSAEEYIVTADRPLQFTFQHNVMGTPAISLPLALHSNGLPIGVQLGANPAQEHILLQLAALLEQEMPWKDRVPPLHVTRGV</sequence>
<dbReference type="Pfam" id="PF01425">
    <property type="entry name" value="Amidase"/>
    <property type="match status" value="1"/>
</dbReference>
<accession>A0ABU0YGZ9</accession>
<proteinExistence type="inferred from homology"/>
<reference evidence="4" key="1">
    <citation type="submission" date="2023-08" db="EMBL/GenBank/DDBJ databases">
        <title>Rhodospirillaceae gen. nov., a novel taxon isolated from the Yangtze River Yuezi River estuary sludge.</title>
        <authorList>
            <person name="Ruan L."/>
        </authorList>
    </citation>
    <scope>NUCLEOTIDE SEQUENCE [LARGE SCALE GENOMIC DNA]</scope>
    <source>
        <strain evidence="4">R-7</strain>
    </source>
</reference>